<feature type="compositionally biased region" description="Basic and acidic residues" evidence="1">
    <location>
        <begin position="91"/>
        <end position="121"/>
    </location>
</feature>
<evidence type="ECO:0000256" key="1">
    <source>
        <dbReference type="SAM" id="MobiDB-lite"/>
    </source>
</evidence>
<gene>
    <name evidence="2" type="ORF">EYF80_017684</name>
</gene>
<dbReference type="EMBL" id="SRLO01000142">
    <property type="protein sequence ID" value="TNN72107.1"/>
    <property type="molecule type" value="Genomic_DNA"/>
</dbReference>
<protein>
    <submittedName>
        <fullName evidence="2">Uncharacterized protein</fullName>
    </submittedName>
</protein>
<feature type="compositionally biased region" description="Basic and acidic residues" evidence="1">
    <location>
        <begin position="1"/>
        <end position="15"/>
    </location>
</feature>
<feature type="region of interest" description="Disordered" evidence="1">
    <location>
        <begin position="73"/>
        <end position="140"/>
    </location>
</feature>
<accession>A0A4Z2I287</accession>
<evidence type="ECO:0000313" key="2">
    <source>
        <dbReference type="EMBL" id="TNN72107.1"/>
    </source>
</evidence>
<dbReference type="AlphaFoldDB" id="A0A4Z2I287"/>
<organism evidence="2 3">
    <name type="scientific">Liparis tanakae</name>
    <name type="common">Tanaka's snailfish</name>
    <dbReference type="NCBI Taxonomy" id="230148"/>
    <lineage>
        <taxon>Eukaryota</taxon>
        <taxon>Metazoa</taxon>
        <taxon>Chordata</taxon>
        <taxon>Craniata</taxon>
        <taxon>Vertebrata</taxon>
        <taxon>Euteleostomi</taxon>
        <taxon>Actinopterygii</taxon>
        <taxon>Neopterygii</taxon>
        <taxon>Teleostei</taxon>
        <taxon>Neoteleostei</taxon>
        <taxon>Acanthomorphata</taxon>
        <taxon>Eupercaria</taxon>
        <taxon>Perciformes</taxon>
        <taxon>Cottioidei</taxon>
        <taxon>Cottales</taxon>
        <taxon>Liparidae</taxon>
        <taxon>Liparis</taxon>
    </lineage>
</organism>
<dbReference type="Proteomes" id="UP000314294">
    <property type="component" value="Unassembled WGS sequence"/>
</dbReference>
<feature type="region of interest" description="Disordered" evidence="1">
    <location>
        <begin position="1"/>
        <end position="22"/>
    </location>
</feature>
<evidence type="ECO:0000313" key="3">
    <source>
        <dbReference type="Proteomes" id="UP000314294"/>
    </source>
</evidence>
<proteinExistence type="predicted"/>
<comment type="caution">
    <text evidence="2">The sequence shown here is derived from an EMBL/GenBank/DDBJ whole genome shotgun (WGS) entry which is preliminary data.</text>
</comment>
<name>A0A4Z2I287_9TELE</name>
<sequence length="140" mass="15243">MEERDHASRNTDKHASPSGPGCKAAIMKSNVPGFRAAGSLCCLSQVSGLRSQRRGNGVGEPGGISNRKLDSVEKLDKKSSPCSVPGVWRRQHVDTTHTHAQRSEPMKEFKHVADNLKREMSHSNSPALTHPARAAPEVER</sequence>
<keyword evidence="3" id="KW-1185">Reference proteome</keyword>
<reference evidence="2 3" key="1">
    <citation type="submission" date="2019-03" db="EMBL/GenBank/DDBJ databases">
        <title>First draft genome of Liparis tanakae, snailfish: a comprehensive survey of snailfish specific genes.</title>
        <authorList>
            <person name="Kim W."/>
            <person name="Song I."/>
            <person name="Jeong J.-H."/>
            <person name="Kim D."/>
            <person name="Kim S."/>
            <person name="Ryu S."/>
            <person name="Song J.Y."/>
            <person name="Lee S.K."/>
        </authorList>
    </citation>
    <scope>NUCLEOTIDE SEQUENCE [LARGE SCALE GENOMIC DNA]</scope>
    <source>
        <tissue evidence="2">Muscle</tissue>
    </source>
</reference>